<evidence type="ECO:0000256" key="2">
    <source>
        <dbReference type="ARBA" id="ARBA00009347"/>
    </source>
</evidence>
<evidence type="ECO:0008006" key="11">
    <source>
        <dbReference type="Google" id="ProtNLM"/>
    </source>
</evidence>
<dbReference type="PANTHER" id="PTHR42803">
    <property type="entry name" value="ACYL-COA DEHYDROGENASE"/>
    <property type="match status" value="1"/>
</dbReference>
<evidence type="ECO:0000256" key="3">
    <source>
        <dbReference type="ARBA" id="ARBA00022630"/>
    </source>
</evidence>
<dbReference type="Gene3D" id="1.20.140.10">
    <property type="entry name" value="Butyryl-CoA Dehydrogenase, subunit A, domain 3"/>
    <property type="match status" value="1"/>
</dbReference>
<dbReference type="InterPro" id="IPR052166">
    <property type="entry name" value="Diverse_Acyl-CoA_DH"/>
</dbReference>
<dbReference type="Pfam" id="PF00441">
    <property type="entry name" value="Acyl-CoA_dh_1"/>
    <property type="match status" value="1"/>
</dbReference>
<gene>
    <name evidence="9" type="ORF">SAMN06295987_102838</name>
</gene>
<dbReference type="Proteomes" id="UP000190989">
    <property type="component" value="Unassembled WGS sequence"/>
</dbReference>
<evidence type="ECO:0000256" key="1">
    <source>
        <dbReference type="ARBA" id="ARBA00001974"/>
    </source>
</evidence>
<comment type="cofactor">
    <cofactor evidence="1 5">
        <name>FAD</name>
        <dbReference type="ChEBI" id="CHEBI:57692"/>
    </cofactor>
</comment>
<dbReference type="Gene3D" id="1.10.540.10">
    <property type="entry name" value="Acyl-CoA dehydrogenase/oxidase, N-terminal domain"/>
    <property type="match status" value="1"/>
</dbReference>
<dbReference type="Pfam" id="PF02771">
    <property type="entry name" value="Acyl-CoA_dh_N"/>
    <property type="match status" value="1"/>
</dbReference>
<dbReference type="RefSeq" id="WP_079730297.1">
    <property type="nucleotide sequence ID" value="NZ_FVZE01000002.1"/>
</dbReference>
<dbReference type="PANTHER" id="PTHR42803:SF1">
    <property type="entry name" value="BROAD-SPECIFICITY LINEAR ACYL-COA DEHYDROGENASE FADE5"/>
    <property type="match status" value="1"/>
</dbReference>
<sequence length="565" mass="61090">MEYQSHIDALCRHLEIGPFRDALEMAGCESDADTWRAIVEEAGRLSEEVVAPVDRVMDRQGARLVDGRVVTAEGHLAAWQAYAQGGWIGLPLPEERGGMGLPLVLQTACEELINRASPAFAMLATPNRTAAQLLAEAGPDELASEWVPRLLAGEWGGTICISEPDAGSDVGRIRTRAVADGCGGWRITGEKCWISFGDHDLTARIGHFMLARSGSESGVRGLSLFLVPDRDENGLRNGVFVRRIEEKLGLHGSPTCAMGFEDARGYLIGVEGRGLQTLFHMMLRMRLSCGPQGIGVATGAFESGLRYSRERRQGGRPDEPPVPIAEHVDVQRMLLQMAGRIETARGVSLACAAALDLVACAPDAEARAHWSSVAQFLLPLVKDGAARLAFDVSSMALQVFGGAGYTREWPVEQRLRDARVFAVFEGTTGMQATDLVHRRIWREEGEGLARFLAMVRADMCDDEPSRLLAGSIASLERVTQEMDGLRDTPRDADAGAVAYLDLCAMVASGWIALRILHRAGDDGVARRMKSAAACFLAELPIHSAAAADLACLGAERLEDFGQLFD</sequence>
<dbReference type="InterPro" id="IPR013786">
    <property type="entry name" value="AcylCoA_DH/ox_N"/>
</dbReference>
<keyword evidence="3 5" id="KW-0285">Flavoprotein</keyword>
<dbReference type="SUPFAM" id="SSF47203">
    <property type="entry name" value="Acyl-CoA dehydrogenase C-terminal domain-like"/>
    <property type="match status" value="1"/>
</dbReference>
<feature type="domain" description="Acyl-CoA oxidase/dehydrogenase middle" evidence="7">
    <location>
        <begin position="159"/>
        <end position="262"/>
    </location>
</feature>
<evidence type="ECO:0000313" key="9">
    <source>
        <dbReference type="EMBL" id="SLJ97417.1"/>
    </source>
</evidence>
<name>A0A1U6HNS0_9SPHN</name>
<keyword evidence="4 5" id="KW-0274">FAD</keyword>
<evidence type="ECO:0000259" key="8">
    <source>
        <dbReference type="Pfam" id="PF02771"/>
    </source>
</evidence>
<dbReference type="STRING" id="428990.SAMN06295987_102838"/>
<dbReference type="InterPro" id="IPR036250">
    <property type="entry name" value="AcylCo_DH-like_C"/>
</dbReference>
<dbReference type="Gene3D" id="2.40.110.10">
    <property type="entry name" value="Butyryl-CoA Dehydrogenase, subunit A, domain 2"/>
    <property type="match status" value="1"/>
</dbReference>
<dbReference type="SUPFAM" id="SSF56645">
    <property type="entry name" value="Acyl-CoA dehydrogenase NM domain-like"/>
    <property type="match status" value="1"/>
</dbReference>
<dbReference type="InterPro" id="IPR009100">
    <property type="entry name" value="AcylCoA_DH/oxidase_NM_dom_sf"/>
</dbReference>
<dbReference type="GO" id="GO:0050660">
    <property type="term" value="F:flavin adenine dinucleotide binding"/>
    <property type="evidence" value="ECO:0007669"/>
    <property type="project" value="InterPro"/>
</dbReference>
<dbReference type="InterPro" id="IPR037069">
    <property type="entry name" value="AcylCoA_DH/ox_N_sf"/>
</dbReference>
<dbReference type="GO" id="GO:0016627">
    <property type="term" value="F:oxidoreductase activity, acting on the CH-CH group of donors"/>
    <property type="evidence" value="ECO:0007669"/>
    <property type="project" value="InterPro"/>
</dbReference>
<evidence type="ECO:0000259" key="6">
    <source>
        <dbReference type="Pfam" id="PF00441"/>
    </source>
</evidence>
<evidence type="ECO:0000256" key="5">
    <source>
        <dbReference type="RuleBase" id="RU362125"/>
    </source>
</evidence>
<accession>A0A1U6HNS0</accession>
<dbReference type="InterPro" id="IPR006091">
    <property type="entry name" value="Acyl-CoA_Oxase/DH_mid-dom"/>
</dbReference>
<dbReference type="AlphaFoldDB" id="A0A1U6HNS0"/>
<protein>
    <recommendedName>
        <fullName evidence="11">Acyl-CoA dehydrogenase</fullName>
    </recommendedName>
</protein>
<evidence type="ECO:0000256" key="4">
    <source>
        <dbReference type="ARBA" id="ARBA00022827"/>
    </source>
</evidence>
<dbReference type="InterPro" id="IPR046373">
    <property type="entry name" value="Acyl-CoA_Oxase/DH_mid-dom_sf"/>
</dbReference>
<comment type="similarity">
    <text evidence="2 5">Belongs to the acyl-CoA dehydrogenase family.</text>
</comment>
<evidence type="ECO:0000259" key="7">
    <source>
        <dbReference type="Pfam" id="PF02770"/>
    </source>
</evidence>
<organism evidence="9 10">
    <name type="scientific">Novosphingobium mathurense</name>
    <dbReference type="NCBI Taxonomy" id="428990"/>
    <lineage>
        <taxon>Bacteria</taxon>
        <taxon>Pseudomonadati</taxon>
        <taxon>Pseudomonadota</taxon>
        <taxon>Alphaproteobacteria</taxon>
        <taxon>Sphingomonadales</taxon>
        <taxon>Sphingomonadaceae</taxon>
        <taxon>Novosphingobium</taxon>
    </lineage>
</organism>
<proteinExistence type="inferred from homology"/>
<dbReference type="EMBL" id="FVZE01000002">
    <property type="protein sequence ID" value="SLJ97417.1"/>
    <property type="molecule type" value="Genomic_DNA"/>
</dbReference>
<reference evidence="10" key="1">
    <citation type="submission" date="2017-02" db="EMBL/GenBank/DDBJ databases">
        <authorList>
            <person name="Varghese N."/>
            <person name="Submissions S."/>
        </authorList>
    </citation>
    <scope>NUCLEOTIDE SEQUENCE [LARGE SCALE GENOMIC DNA]</scope>
    <source>
        <strain evidence="10">SM117</strain>
    </source>
</reference>
<keyword evidence="10" id="KW-1185">Reference proteome</keyword>
<evidence type="ECO:0000313" key="10">
    <source>
        <dbReference type="Proteomes" id="UP000190989"/>
    </source>
</evidence>
<keyword evidence="5" id="KW-0560">Oxidoreductase</keyword>
<dbReference type="Pfam" id="PF02770">
    <property type="entry name" value="Acyl-CoA_dh_M"/>
    <property type="match status" value="1"/>
</dbReference>
<feature type="domain" description="Acyl-CoA dehydrogenase/oxidase C-terminal" evidence="6">
    <location>
        <begin position="272"/>
        <end position="435"/>
    </location>
</feature>
<feature type="domain" description="Acyl-CoA dehydrogenase/oxidase N-terminal" evidence="8">
    <location>
        <begin position="36"/>
        <end position="154"/>
    </location>
</feature>
<dbReference type="InterPro" id="IPR009075">
    <property type="entry name" value="AcylCo_DH/oxidase_C"/>
</dbReference>